<accession>A0AAD5Y6W2</accession>
<proteinExistence type="predicted"/>
<sequence length="159" mass="17847">MNYLGLPGKGKLNVSNATFGMFVDQLGYVPITSLYEWNSFNFRKTVAPVLQLWFHMLNADHDFPNIIQSNNVNSKLPLGTRSIAQTIGQHKMILKDDIGYTGFIEYEITSTGLLESNMDIPAGAVGESILQFYQQEELKVIGKIKSVHINPQVLFLKPL</sequence>
<evidence type="ECO:0000313" key="1">
    <source>
        <dbReference type="EMBL" id="KAJ3262018.1"/>
    </source>
</evidence>
<comment type="caution">
    <text evidence="1">The sequence shown here is derived from an EMBL/GenBank/DDBJ whole genome shotgun (WGS) entry which is preliminary data.</text>
</comment>
<dbReference type="Proteomes" id="UP001210925">
    <property type="component" value="Unassembled WGS sequence"/>
</dbReference>
<keyword evidence="2" id="KW-1185">Reference proteome</keyword>
<evidence type="ECO:0000313" key="2">
    <source>
        <dbReference type="Proteomes" id="UP001210925"/>
    </source>
</evidence>
<gene>
    <name evidence="1" type="ORF">HK103_003861</name>
</gene>
<reference evidence="1" key="1">
    <citation type="submission" date="2020-05" db="EMBL/GenBank/DDBJ databases">
        <title>Phylogenomic resolution of chytrid fungi.</title>
        <authorList>
            <person name="Stajich J.E."/>
            <person name="Amses K."/>
            <person name="Simmons R."/>
            <person name="Seto K."/>
            <person name="Myers J."/>
            <person name="Bonds A."/>
            <person name="Quandt C.A."/>
            <person name="Barry K."/>
            <person name="Liu P."/>
            <person name="Grigoriev I."/>
            <person name="Longcore J.E."/>
            <person name="James T.Y."/>
        </authorList>
    </citation>
    <scope>NUCLEOTIDE SEQUENCE</scope>
    <source>
        <strain evidence="1">PLAUS21</strain>
    </source>
</reference>
<dbReference type="EMBL" id="JADGKB010000003">
    <property type="protein sequence ID" value="KAJ3262018.1"/>
    <property type="molecule type" value="Genomic_DNA"/>
</dbReference>
<dbReference type="AlphaFoldDB" id="A0AAD5Y6W2"/>
<organism evidence="1 2">
    <name type="scientific">Boothiomyces macroporosus</name>
    <dbReference type="NCBI Taxonomy" id="261099"/>
    <lineage>
        <taxon>Eukaryota</taxon>
        <taxon>Fungi</taxon>
        <taxon>Fungi incertae sedis</taxon>
        <taxon>Chytridiomycota</taxon>
        <taxon>Chytridiomycota incertae sedis</taxon>
        <taxon>Chytridiomycetes</taxon>
        <taxon>Rhizophydiales</taxon>
        <taxon>Terramycetaceae</taxon>
        <taxon>Boothiomyces</taxon>
    </lineage>
</organism>
<name>A0AAD5Y6W2_9FUNG</name>
<protein>
    <submittedName>
        <fullName evidence="1">Uncharacterized protein</fullName>
    </submittedName>
</protein>